<protein>
    <submittedName>
        <fullName evidence="1">Uncharacterized protein</fullName>
    </submittedName>
</protein>
<keyword evidence="2" id="KW-1185">Reference proteome</keyword>
<gene>
    <name evidence="1" type="ORF">SSYM_1358</name>
</gene>
<dbReference type="EMBL" id="GL636110">
    <property type="protein sequence ID" value="EFW12373.1"/>
    <property type="molecule type" value="Genomic_DNA"/>
</dbReference>
<evidence type="ECO:0000313" key="1">
    <source>
        <dbReference type="EMBL" id="EFW12373.1"/>
    </source>
</evidence>
<dbReference type="Proteomes" id="UP000013568">
    <property type="component" value="Unassembled WGS sequence"/>
</dbReference>
<dbReference type="HOGENOM" id="CLU_3405360_0_0_6"/>
<name>E9CM45_9GAMM</name>
<sequence length="30" mass="3348">MERAPLRREYDSTAASTIFKTQLHINAGIG</sequence>
<reference evidence="2" key="1">
    <citation type="journal article" date="2011" name="Genome Biol. Evol.">
        <title>Massive genomic decay in Serratia symbiotica, a recently evolved symbiont of aphids.</title>
        <authorList>
            <person name="Burke G.R."/>
            <person name="Moran N.A."/>
        </authorList>
    </citation>
    <scope>NUCLEOTIDE SEQUENCE [LARGE SCALE GENOMIC DNA]</scope>
    <source>
        <strain evidence="2">Tucson</strain>
    </source>
</reference>
<organism evidence="1 2">
    <name type="scientific">Serratia symbiotica str. Tucson</name>
    <dbReference type="NCBI Taxonomy" id="914128"/>
    <lineage>
        <taxon>Bacteria</taxon>
        <taxon>Pseudomonadati</taxon>
        <taxon>Pseudomonadota</taxon>
        <taxon>Gammaproteobacteria</taxon>
        <taxon>Enterobacterales</taxon>
        <taxon>Yersiniaceae</taxon>
        <taxon>Serratia</taxon>
        <taxon>Serratia symbiotica</taxon>
    </lineage>
</organism>
<dbReference type="AlphaFoldDB" id="E9CM45"/>
<proteinExistence type="predicted"/>
<accession>E9CM45</accession>
<evidence type="ECO:0000313" key="2">
    <source>
        <dbReference type="Proteomes" id="UP000013568"/>
    </source>
</evidence>